<dbReference type="PROSITE" id="PS00233">
    <property type="entry name" value="CHIT_BIND_RR_1"/>
    <property type="match status" value="1"/>
</dbReference>
<dbReference type="KEGG" id="dmo:Dmoj_GI19054"/>
<evidence type="ECO:0000256" key="3">
    <source>
        <dbReference type="SAM" id="MobiDB-lite"/>
    </source>
</evidence>
<feature type="compositionally biased region" description="Gly residues" evidence="3">
    <location>
        <begin position="138"/>
        <end position="150"/>
    </location>
</feature>
<organism evidence="5 6">
    <name type="scientific">Drosophila mojavensis</name>
    <name type="common">Fruit fly</name>
    <dbReference type="NCBI Taxonomy" id="7230"/>
    <lineage>
        <taxon>Eukaryota</taxon>
        <taxon>Metazoa</taxon>
        <taxon>Ecdysozoa</taxon>
        <taxon>Arthropoda</taxon>
        <taxon>Hexapoda</taxon>
        <taxon>Insecta</taxon>
        <taxon>Pterygota</taxon>
        <taxon>Neoptera</taxon>
        <taxon>Endopterygota</taxon>
        <taxon>Diptera</taxon>
        <taxon>Brachycera</taxon>
        <taxon>Muscomorpha</taxon>
        <taxon>Ephydroidea</taxon>
        <taxon>Drosophilidae</taxon>
        <taxon>Drosophila</taxon>
    </lineage>
</organism>
<dbReference type="HOGENOM" id="CLU_071903_0_0_1"/>
<evidence type="ECO:0000313" key="5">
    <source>
        <dbReference type="EMBL" id="EDW09403.1"/>
    </source>
</evidence>
<feature type="signal peptide" evidence="4">
    <location>
        <begin position="1"/>
        <end position="17"/>
    </location>
</feature>
<dbReference type="EMBL" id="CH933808">
    <property type="protein sequence ID" value="EDW09403.1"/>
    <property type="molecule type" value="Genomic_DNA"/>
</dbReference>
<proteinExistence type="predicted"/>
<dbReference type="PANTHER" id="PTHR10380:SF200">
    <property type="entry name" value="CUTICULAR PROTEIN 49AB-RELATED"/>
    <property type="match status" value="1"/>
</dbReference>
<dbReference type="InterPro" id="IPR031311">
    <property type="entry name" value="CHIT_BIND_RR_consensus"/>
</dbReference>
<accession>B4KRW2</accession>
<feature type="compositionally biased region" description="Low complexity" evidence="3">
    <location>
        <begin position="126"/>
        <end position="137"/>
    </location>
</feature>
<dbReference type="OMA" id="HDNRPGG"/>
<dbReference type="PANTHER" id="PTHR10380">
    <property type="entry name" value="CUTICLE PROTEIN"/>
    <property type="match status" value="1"/>
</dbReference>
<keyword evidence="6" id="KW-1185">Reference proteome</keyword>
<dbReference type="OrthoDB" id="6379191at2759"/>
<evidence type="ECO:0000256" key="1">
    <source>
        <dbReference type="ARBA" id="ARBA00022460"/>
    </source>
</evidence>
<keyword evidence="4" id="KW-0732">Signal</keyword>
<gene>
    <name evidence="5" type="primary">Dmoj\GI19054</name>
    <name evidence="5" type="ORF">Dmoj_GI19054</name>
</gene>
<feature type="compositionally biased region" description="Gly residues" evidence="3">
    <location>
        <begin position="108"/>
        <end position="125"/>
    </location>
</feature>
<dbReference type="GO" id="GO:0008010">
    <property type="term" value="F:structural constituent of chitin-based larval cuticle"/>
    <property type="evidence" value="ECO:0007669"/>
    <property type="project" value="TreeGrafter"/>
</dbReference>
<feature type="chain" id="PRO_5002811359" description="Larval cuticle protein LCP-30" evidence="4">
    <location>
        <begin position="18"/>
        <end position="279"/>
    </location>
</feature>
<feature type="region of interest" description="Disordered" evidence="3">
    <location>
        <begin position="48"/>
        <end position="177"/>
    </location>
</feature>
<dbReference type="PRINTS" id="PR00947">
    <property type="entry name" value="CUTICLE"/>
</dbReference>
<dbReference type="InterPro" id="IPR050468">
    <property type="entry name" value="Cuticle_Struct_Prot"/>
</dbReference>
<evidence type="ECO:0008006" key="7">
    <source>
        <dbReference type="Google" id="ProtNLM"/>
    </source>
</evidence>
<evidence type="ECO:0000313" key="6">
    <source>
        <dbReference type="Proteomes" id="UP000009192"/>
    </source>
</evidence>
<feature type="compositionally biased region" description="Basic and acidic residues" evidence="3">
    <location>
        <begin position="54"/>
        <end position="64"/>
    </location>
</feature>
<dbReference type="eggNOG" id="ENOG502SR08">
    <property type="taxonomic scope" value="Eukaryota"/>
</dbReference>
<evidence type="ECO:0000256" key="4">
    <source>
        <dbReference type="SAM" id="SignalP"/>
    </source>
</evidence>
<dbReference type="Proteomes" id="UP000009192">
    <property type="component" value="Unassembled WGS sequence"/>
</dbReference>
<keyword evidence="1 2" id="KW-0193">Cuticle</keyword>
<evidence type="ECO:0000256" key="2">
    <source>
        <dbReference type="PROSITE-ProRule" id="PRU00497"/>
    </source>
</evidence>
<dbReference type="PROSITE" id="PS51155">
    <property type="entry name" value="CHIT_BIND_RR_2"/>
    <property type="match status" value="1"/>
</dbReference>
<dbReference type="PhylomeDB" id="B4KRW2"/>
<sequence>MLRLTIWLLICAAVALAQNDGRYRPAPRPISALSTRVAANAGRYRGGNDGRYVPGDDGKYRGGNDGRYGGNNDGRYVHVDNKYQHDNRPGGDYTGGNDPYRGGKDKFGAGGGAGRGGGGGGGGGAANAANGANANGRAGAGAAAGAGAGAGAAKKPSLPRPVPVVDQRPNLPQGRGTGVGKNGWLILRQEGAVDTDGYNYLYETENGILGEESGRIEKQTEGDALRSKGYYEYTGDDGLLYRVDYVADENGFVPAGEHIPKVPEHIPRLLAYLKAQGAL</sequence>
<dbReference type="InParanoid" id="B4KRW2"/>
<dbReference type="FunCoup" id="B4KRW2">
    <property type="interactions" value="26"/>
</dbReference>
<dbReference type="AlphaFoldDB" id="B4KRW2"/>
<name>B4KRW2_DROMO</name>
<protein>
    <recommendedName>
        <fullName evidence="7">Larval cuticle protein LCP-30</fullName>
    </recommendedName>
</protein>
<feature type="compositionally biased region" description="Basic and acidic residues" evidence="3">
    <location>
        <begin position="75"/>
        <end position="89"/>
    </location>
</feature>
<dbReference type="GO" id="GO:0062129">
    <property type="term" value="C:chitin-based extracellular matrix"/>
    <property type="evidence" value="ECO:0007669"/>
    <property type="project" value="TreeGrafter"/>
</dbReference>
<dbReference type="Pfam" id="PF00379">
    <property type="entry name" value="Chitin_bind_4"/>
    <property type="match status" value="1"/>
</dbReference>
<reference evidence="5 6" key="1">
    <citation type="journal article" date="2007" name="Nature">
        <title>Evolution of genes and genomes on the Drosophila phylogeny.</title>
        <authorList>
            <consortium name="Drosophila 12 Genomes Consortium"/>
            <person name="Clark A.G."/>
            <person name="Eisen M.B."/>
            <person name="Smith D.R."/>
            <person name="Bergman C.M."/>
            <person name="Oliver B."/>
            <person name="Markow T.A."/>
            <person name="Kaufman T.C."/>
            <person name="Kellis M."/>
            <person name="Gelbart W."/>
            <person name="Iyer V.N."/>
            <person name="Pollard D.A."/>
            <person name="Sackton T.B."/>
            <person name="Larracuente A.M."/>
            <person name="Singh N.D."/>
            <person name="Abad J.P."/>
            <person name="Abt D.N."/>
            <person name="Adryan B."/>
            <person name="Aguade M."/>
            <person name="Akashi H."/>
            <person name="Anderson W.W."/>
            <person name="Aquadro C.F."/>
            <person name="Ardell D.H."/>
            <person name="Arguello R."/>
            <person name="Artieri C.G."/>
            <person name="Barbash D.A."/>
            <person name="Barker D."/>
            <person name="Barsanti P."/>
            <person name="Batterham P."/>
            <person name="Batzoglou S."/>
            <person name="Begun D."/>
            <person name="Bhutkar A."/>
            <person name="Blanco E."/>
            <person name="Bosak S.A."/>
            <person name="Bradley R.K."/>
            <person name="Brand A.D."/>
            <person name="Brent M.R."/>
            <person name="Brooks A.N."/>
            <person name="Brown R.H."/>
            <person name="Butlin R.K."/>
            <person name="Caggese C."/>
            <person name="Calvi B.R."/>
            <person name="Bernardo de Carvalho A."/>
            <person name="Caspi A."/>
            <person name="Castrezana S."/>
            <person name="Celniker S.E."/>
            <person name="Chang J.L."/>
            <person name="Chapple C."/>
            <person name="Chatterji S."/>
            <person name="Chinwalla A."/>
            <person name="Civetta A."/>
            <person name="Clifton S.W."/>
            <person name="Comeron J.M."/>
            <person name="Costello J.C."/>
            <person name="Coyne J.A."/>
            <person name="Daub J."/>
            <person name="David R.G."/>
            <person name="Delcher A.L."/>
            <person name="Delehaunty K."/>
            <person name="Do C.B."/>
            <person name="Ebling H."/>
            <person name="Edwards K."/>
            <person name="Eickbush T."/>
            <person name="Evans J.D."/>
            <person name="Filipski A."/>
            <person name="Findeiss S."/>
            <person name="Freyhult E."/>
            <person name="Fulton L."/>
            <person name="Fulton R."/>
            <person name="Garcia A.C."/>
            <person name="Gardiner A."/>
            <person name="Garfield D.A."/>
            <person name="Garvin B.E."/>
            <person name="Gibson G."/>
            <person name="Gilbert D."/>
            <person name="Gnerre S."/>
            <person name="Godfrey J."/>
            <person name="Good R."/>
            <person name="Gotea V."/>
            <person name="Gravely B."/>
            <person name="Greenberg A.J."/>
            <person name="Griffiths-Jones S."/>
            <person name="Gross S."/>
            <person name="Guigo R."/>
            <person name="Gustafson E.A."/>
            <person name="Haerty W."/>
            <person name="Hahn M.W."/>
            <person name="Halligan D.L."/>
            <person name="Halpern A.L."/>
            <person name="Halter G.M."/>
            <person name="Han M.V."/>
            <person name="Heger A."/>
            <person name="Hillier L."/>
            <person name="Hinrichs A.S."/>
            <person name="Holmes I."/>
            <person name="Hoskins R.A."/>
            <person name="Hubisz M.J."/>
            <person name="Hultmark D."/>
            <person name="Huntley M.A."/>
            <person name="Jaffe D.B."/>
            <person name="Jagadeeshan S."/>
            <person name="Jeck W.R."/>
            <person name="Johnson J."/>
            <person name="Jones C.D."/>
            <person name="Jordan W.C."/>
            <person name="Karpen G.H."/>
            <person name="Kataoka E."/>
            <person name="Keightley P.D."/>
            <person name="Kheradpour P."/>
            <person name="Kirkness E.F."/>
            <person name="Koerich L.B."/>
            <person name="Kristiansen K."/>
            <person name="Kudrna D."/>
            <person name="Kulathinal R.J."/>
            <person name="Kumar S."/>
            <person name="Kwok R."/>
            <person name="Lander E."/>
            <person name="Langley C.H."/>
            <person name="Lapoint R."/>
            <person name="Lazzaro B.P."/>
            <person name="Lee S.J."/>
            <person name="Levesque L."/>
            <person name="Li R."/>
            <person name="Lin C.F."/>
            <person name="Lin M.F."/>
            <person name="Lindblad-Toh K."/>
            <person name="Llopart A."/>
            <person name="Long M."/>
            <person name="Low L."/>
            <person name="Lozovsky E."/>
            <person name="Lu J."/>
            <person name="Luo M."/>
            <person name="Machado C.A."/>
            <person name="Makalowski W."/>
            <person name="Marzo M."/>
            <person name="Matsuda M."/>
            <person name="Matzkin L."/>
            <person name="McAllister B."/>
            <person name="McBride C.S."/>
            <person name="McKernan B."/>
            <person name="McKernan K."/>
            <person name="Mendez-Lago M."/>
            <person name="Minx P."/>
            <person name="Mollenhauer M.U."/>
            <person name="Montooth K."/>
            <person name="Mount S.M."/>
            <person name="Mu X."/>
            <person name="Myers E."/>
            <person name="Negre B."/>
            <person name="Newfeld S."/>
            <person name="Nielsen R."/>
            <person name="Noor M.A."/>
            <person name="O'Grady P."/>
            <person name="Pachter L."/>
            <person name="Papaceit M."/>
            <person name="Parisi M.J."/>
            <person name="Parisi M."/>
            <person name="Parts L."/>
            <person name="Pedersen J.S."/>
            <person name="Pesole G."/>
            <person name="Phillippy A.M."/>
            <person name="Ponting C.P."/>
            <person name="Pop M."/>
            <person name="Porcelli D."/>
            <person name="Powell J.R."/>
            <person name="Prohaska S."/>
            <person name="Pruitt K."/>
            <person name="Puig M."/>
            <person name="Quesneville H."/>
            <person name="Ram K.R."/>
            <person name="Rand D."/>
            <person name="Rasmussen M.D."/>
            <person name="Reed L.K."/>
            <person name="Reenan R."/>
            <person name="Reily A."/>
            <person name="Remington K.A."/>
            <person name="Rieger T.T."/>
            <person name="Ritchie M.G."/>
            <person name="Robin C."/>
            <person name="Rogers Y.H."/>
            <person name="Rohde C."/>
            <person name="Rozas J."/>
            <person name="Rubenfield M.J."/>
            <person name="Ruiz A."/>
            <person name="Russo S."/>
            <person name="Salzberg S.L."/>
            <person name="Sanchez-Gracia A."/>
            <person name="Saranga D.J."/>
            <person name="Sato H."/>
            <person name="Schaeffer S.W."/>
            <person name="Schatz M.C."/>
            <person name="Schlenke T."/>
            <person name="Schwartz R."/>
            <person name="Segarra C."/>
            <person name="Singh R.S."/>
            <person name="Sirot L."/>
            <person name="Sirota M."/>
            <person name="Sisneros N.B."/>
            <person name="Smith C.D."/>
            <person name="Smith T.F."/>
            <person name="Spieth J."/>
            <person name="Stage D.E."/>
            <person name="Stark A."/>
            <person name="Stephan W."/>
            <person name="Strausberg R.L."/>
            <person name="Strempel S."/>
            <person name="Sturgill D."/>
            <person name="Sutton G."/>
            <person name="Sutton G.G."/>
            <person name="Tao W."/>
            <person name="Teichmann S."/>
            <person name="Tobari Y.N."/>
            <person name="Tomimura Y."/>
            <person name="Tsolas J.M."/>
            <person name="Valente V.L."/>
            <person name="Venter E."/>
            <person name="Venter J.C."/>
            <person name="Vicario S."/>
            <person name="Vieira F.G."/>
            <person name="Vilella A.J."/>
            <person name="Villasante A."/>
            <person name="Walenz B."/>
            <person name="Wang J."/>
            <person name="Wasserman M."/>
            <person name="Watts T."/>
            <person name="Wilson D."/>
            <person name="Wilson R.K."/>
            <person name="Wing R.A."/>
            <person name="Wolfner M.F."/>
            <person name="Wong A."/>
            <person name="Wong G.K."/>
            <person name="Wu C.I."/>
            <person name="Wu G."/>
            <person name="Yamamoto D."/>
            <person name="Yang H.P."/>
            <person name="Yang S.P."/>
            <person name="Yorke J.A."/>
            <person name="Yoshida K."/>
            <person name="Zdobnov E."/>
            <person name="Zhang P."/>
            <person name="Zhang Y."/>
            <person name="Zimin A.V."/>
            <person name="Baldwin J."/>
            <person name="Abdouelleil A."/>
            <person name="Abdulkadir J."/>
            <person name="Abebe A."/>
            <person name="Abera B."/>
            <person name="Abreu J."/>
            <person name="Acer S.C."/>
            <person name="Aftuck L."/>
            <person name="Alexander A."/>
            <person name="An P."/>
            <person name="Anderson E."/>
            <person name="Anderson S."/>
            <person name="Arachi H."/>
            <person name="Azer M."/>
            <person name="Bachantsang P."/>
            <person name="Barry A."/>
            <person name="Bayul T."/>
            <person name="Berlin A."/>
            <person name="Bessette D."/>
            <person name="Bloom T."/>
            <person name="Blye J."/>
            <person name="Boguslavskiy L."/>
            <person name="Bonnet C."/>
            <person name="Boukhgalter B."/>
            <person name="Bourzgui I."/>
            <person name="Brown A."/>
            <person name="Cahill P."/>
            <person name="Channer S."/>
            <person name="Cheshatsang Y."/>
            <person name="Chuda L."/>
            <person name="Citroen M."/>
            <person name="Collymore A."/>
            <person name="Cooke P."/>
            <person name="Costello M."/>
            <person name="D'Aco K."/>
            <person name="Daza R."/>
            <person name="De Haan G."/>
            <person name="DeGray S."/>
            <person name="DeMaso C."/>
            <person name="Dhargay N."/>
            <person name="Dooley K."/>
            <person name="Dooley E."/>
            <person name="Doricent M."/>
            <person name="Dorje P."/>
            <person name="Dorjee K."/>
            <person name="Dupes A."/>
            <person name="Elong R."/>
            <person name="Falk J."/>
            <person name="Farina A."/>
            <person name="Faro S."/>
            <person name="Ferguson D."/>
            <person name="Fisher S."/>
            <person name="Foley C.D."/>
            <person name="Franke A."/>
            <person name="Friedrich D."/>
            <person name="Gadbois L."/>
            <person name="Gearin G."/>
            <person name="Gearin C.R."/>
            <person name="Giannoukos G."/>
            <person name="Goode T."/>
            <person name="Graham J."/>
            <person name="Grandbois E."/>
            <person name="Grewal S."/>
            <person name="Gyaltsen K."/>
            <person name="Hafez N."/>
            <person name="Hagos B."/>
            <person name="Hall J."/>
            <person name="Henson C."/>
            <person name="Hollinger A."/>
            <person name="Honan T."/>
            <person name="Huard M.D."/>
            <person name="Hughes L."/>
            <person name="Hurhula B."/>
            <person name="Husby M.E."/>
            <person name="Kamat A."/>
            <person name="Kanga B."/>
            <person name="Kashin S."/>
            <person name="Khazanovich D."/>
            <person name="Kisner P."/>
            <person name="Lance K."/>
            <person name="Lara M."/>
            <person name="Lee W."/>
            <person name="Lennon N."/>
            <person name="Letendre F."/>
            <person name="LeVine R."/>
            <person name="Lipovsky A."/>
            <person name="Liu X."/>
            <person name="Liu J."/>
            <person name="Liu S."/>
            <person name="Lokyitsang T."/>
            <person name="Lokyitsang Y."/>
            <person name="Lubonja R."/>
            <person name="Lui A."/>
            <person name="MacDonald P."/>
            <person name="Magnisalis V."/>
            <person name="Maru K."/>
            <person name="Matthews C."/>
            <person name="McCusker W."/>
            <person name="McDonough S."/>
            <person name="Mehta T."/>
            <person name="Meldrim J."/>
            <person name="Meneus L."/>
            <person name="Mihai O."/>
            <person name="Mihalev A."/>
            <person name="Mihova T."/>
            <person name="Mittelman R."/>
            <person name="Mlenga V."/>
            <person name="Montmayeur A."/>
            <person name="Mulrain L."/>
            <person name="Navidi A."/>
            <person name="Naylor J."/>
            <person name="Negash T."/>
            <person name="Nguyen T."/>
            <person name="Nguyen N."/>
            <person name="Nicol R."/>
            <person name="Norbu C."/>
            <person name="Norbu N."/>
            <person name="Novod N."/>
            <person name="O'Neill B."/>
            <person name="Osman S."/>
            <person name="Markiewicz E."/>
            <person name="Oyono O.L."/>
            <person name="Patti C."/>
            <person name="Phunkhang P."/>
            <person name="Pierre F."/>
            <person name="Priest M."/>
            <person name="Raghuraman S."/>
            <person name="Rege F."/>
            <person name="Reyes R."/>
            <person name="Rise C."/>
            <person name="Rogov P."/>
            <person name="Ross K."/>
            <person name="Ryan E."/>
            <person name="Settipalli S."/>
            <person name="Shea T."/>
            <person name="Sherpa N."/>
            <person name="Shi L."/>
            <person name="Shih D."/>
            <person name="Sparrow T."/>
            <person name="Spaulding J."/>
            <person name="Stalker J."/>
            <person name="Stange-Thomann N."/>
            <person name="Stavropoulos S."/>
            <person name="Stone C."/>
            <person name="Strader C."/>
            <person name="Tesfaye S."/>
            <person name="Thomson T."/>
            <person name="Thoulutsang Y."/>
            <person name="Thoulutsang D."/>
            <person name="Topham K."/>
            <person name="Topping I."/>
            <person name="Tsamla T."/>
            <person name="Vassiliev H."/>
            <person name="Vo A."/>
            <person name="Wangchuk T."/>
            <person name="Wangdi T."/>
            <person name="Weiand M."/>
            <person name="Wilkinson J."/>
            <person name="Wilson A."/>
            <person name="Yadav S."/>
            <person name="Young G."/>
            <person name="Yu Q."/>
            <person name="Zembek L."/>
            <person name="Zhong D."/>
            <person name="Zimmer A."/>
            <person name="Zwirko Z."/>
            <person name="Jaffe D.B."/>
            <person name="Alvarez P."/>
            <person name="Brockman W."/>
            <person name="Butler J."/>
            <person name="Chin C."/>
            <person name="Gnerre S."/>
            <person name="Grabherr M."/>
            <person name="Kleber M."/>
            <person name="Mauceli E."/>
            <person name="MacCallum I."/>
        </authorList>
    </citation>
    <scope>NUCLEOTIDE SEQUENCE [LARGE SCALE GENOMIC DNA]</scope>
    <source>
        <strain evidence="6">Tucson 15081-1352.22</strain>
    </source>
</reference>
<dbReference type="InterPro" id="IPR000618">
    <property type="entry name" value="Insect_cuticle"/>
</dbReference>